<keyword evidence="1" id="KW-1133">Transmembrane helix</keyword>
<sequence length="164" mass="17335">MPSDPSRSVPKAILVGAMVAALLDMVDPIVFYGLRGIPPRQIPQSIASGILGRAAYSDGIPSVLLGLAAHLFIALVWATLFVLAARAVPFLADHAIAAGLLYGAFIYAVMYYLVLPHTNVYPRNNPNPAPAVLLNSIGAMVFLVGLPISLANRRFAPSSRVSSN</sequence>
<proteinExistence type="predicted"/>
<feature type="transmembrane region" description="Helical" evidence="1">
    <location>
        <begin position="133"/>
        <end position="151"/>
    </location>
</feature>
<accession>A0A7W8J7W9</accession>
<evidence type="ECO:0000256" key="1">
    <source>
        <dbReference type="SAM" id="Phobius"/>
    </source>
</evidence>
<keyword evidence="1" id="KW-0472">Membrane</keyword>
<dbReference type="EMBL" id="JACHDZ010000001">
    <property type="protein sequence ID" value="MBB5343206.1"/>
    <property type="molecule type" value="Genomic_DNA"/>
</dbReference>
<organism evidence="2 3">
    <name type="scientific">Tunturiibacter lichenicola</name>
    <dbReference type="NCBI Taxonomy" id="2051959"/>
    <lineage>
        <taxon>Bacteria</taxon>
        <taxon>Pseudomonadati</taxon>
        <taxon>Acidobacteriota</taxon>
        <taxon>Terriglobia</taxon>
        <taxon>Terriglobales</taxon>
        <taxon>Acidobacteriaceae</taxon>
        <taxon>Tunturiibacter</taxon>
    </lineage>
</organism>
<comment type="caution">
    <text evidence="2">The sequence shown here is derived from an EMBL/GenBank/DDBJ whole genome shotgun (WGS) entry which is preliminary data.</text>
</comment>
<dbReference type="AlphaFoldDB" id="A0A7W8J7W9"/>
<gene>
    <name evidence="2" type="ORF">HDF10_001156</name>
</gene>
<evidence type="ECO:0000313" key="2">
    <source>
        <dbReference type="EMBL" id="MBB5343206.1"/>
    </source>
</evidence>
<keyword evidence="1" id="KW-0812">Transmembrane</keyword>
<feature type="transmembrane region" description="Helical" evidence="1">
    <location>
        <begin position="12"/>
        <end position="34"/>
    </location>
</feature>
<name>A0A7W8J7W9_9BACT</name>
<dbReference type="Proteomes" id="UP000569092">
    <property type="component" value="Unassembled WGS sequence"/>
</dbReference>
<protein>
    <submittedName>
        <fullName evidence="2">Membrane protein YagU involved in acid resistance</fullName>
    </submittedName>
</protein>
<feature type="transmembrane region" description="Helical" evidence="1">
    <location>
        <begin position="95"/>
        <end position="113"/>
    </location>
</feature>
<evidence type="ECO:0000313" key="3">
    <source>
        <dbReference type="Proteomes" id="UP000569092"/>
    </source>
</evidence>
<feature type="transmembrane region" description="Helical" evidence="1">
    <location>
        <begin position="63"/>
        <end position="83"/>
    </location>
</feature>
<reference evidence="2 3" key="1">
    <citation type="submission" date="2020-08" db="EMBL/GenBank/DDBJ databases">
        <title>Genomic Encyclopedia of Type Strains, Phase IV (KMG-V): Genome sequencing to study the core and pangenomes of soil and plant-associated prokaryotes.</title>
        <authorList>
            <person name="Whitman W."/>
        </authorList>
    </citation>
    <scope>NUCLEOTIDE SEQUENCE [LARGE SCALE GENOMIC DNA]</scope>
    <source>
        <strain evidence="2 3">M8US30</strain>
    </source>
</reference>